<proteinExistence type="predicted"/>
<organism evidence="1">
    <name type="scientific">Streptosporangium sp. KD35</name>
    <dbReference type="NCBI Taxonomy" id="2162663"/>
    <lineage>
        <taxon>Bacteria</taxon>
        <taxon>Bacillati</taxon>
        <taxon>Actinomycetota</taxon>
        <taxon>Actinomycetes</taxon>
        <taxon>Streptosporangiales</taxon>
        <taxon>Streptosporangiaceae</taxon>
        <taxon>Streptosporangium</taxon>
    </lineage>
</organism>
<accession>A0A2U9KD10</accession>
<protein>
    <submittedName>
        <fullName evidence="1">FunC14</fullName>
    </submittedName>
</protein>
<dbReference type="AlphaFoldDB" id="A0A2U9KD10"/>
<name>A0A2U9KD10_9ACTN</name>
<dbReference type="EMBL" id="MH203088">
    <property type="protein sequence ID" value="AWS27350.1"/>
    <property type="molecule type" value="Genomic_DNA"/>
</dbReference>
<dbReference type="Pfam" id="PF20062">
    <property type="entry name" value="DUF6461"/>
    <property type="match status" value="1"/>
</dbReference>
<evidence type="ECO:0000313" key="1">
    <source>
        <dbReference type="EMBL" id="AWS27350.1"/>
    </source>
</evidence>
<sequence length="209" mass="23092">MIKGATMTERPEGFRWLSDSDPLGEIYCVSFVRGLSPEEVLRRFGVDEGTLEEVAFNELEERSVESLRDDAAGYIGAAKIDDWTVVIEPGGWQIAGDSEIGGRVSRGTEVVSVCCHEYASDTFAYLVDGEPVVWFDPMLPDARSGSDPDRFVKEMREAGLDPEHDIDVDDSDIDFPMERSFALASRITGLPFSPETLKLQFLGAETLEG</sequence>
<reference evidence="1" key="1">
    <citation type="submission" date="2018-04" db="EMBL/GenBank/DDBJ databases">
        <title>Secondary Metabolite Response of Diverse Hypogean Actinomycetes to Chemical and Biological Stimuli.</title>
        <authorList>
            <person name="Covington B.C."/>
            <person name="Spraggins J.M."/>
            <person name="Ynigex-Gutierrez A.E."/>
            <person name="Bachmann B.O."/>
        </authorList>
    </citation>
    <scope>NUCLEOTIDE SEQUENCE</scope>
    <source>
        <strain evidence="1">Kd35</strain>
    </source>
</reference>
<dbReference type="InterPro" id="IPR045592">
    <property type="entry name" value="DUF6461"/>
</dbReference>